<accession>A0AB38DN45</accession>
<dbReference type="Proteomes" id="UP000215033">
    <property type="component" value="Chromosome 1"/>
</dbReference>
<evidence type="ECO:0000313" key="1">
    <source>
        <dbReference type="EMBL" id="SNU78813.1"/>
    </source>
</evidence>
<dbReference type="KEGG" id="nzo:SAMEA4504057_0289"/>
<dbReference type="AlphaFoldDB" id="A0AB38DN45"/>
<gene>
    <name evidence="1" type="ORF">SAMEA4504057_00289</name>
</gene>
<protein>
    <submittedName>
        <fullName evidence="1">Uncharacterized protein</fullName>
    </submittedName>
</protein>
<dbReference type="EMBL" id="LT906434">
    <property type="protein sequence ID" value="SNU78813.1"/>
    <property type="molecule type" value="Genomic_DNA"/>
</dbReference>
<name>A0AB38DN45_9NEIS</name>
<proteinExistence type="predicted"/>
<reference evidence="1 2" key="1">
    <citation type="submission" date="2017-06" db="EMBL/GenBank/DDBJ databases">
        <authorList>
            <consortium name="Pathogen Informatics"/>
        </authorList>
    </citation>
    <scope>NUCLEOTIDE SEQUENCE [LARGE SCALE GENOMIC DNA]</scope>
    <source>
        <strain evidence="1 2">NCTC12230</strain>
    </source>
</reference>
<sequence>MILRRVQELIMNDYQESHQFRIEYSHTDESFNMYFTDKNQYILLNKNEYSEIEKEFYLNEIGYLLIVRDFMLCPFEAGYYVLLFNFSGKLIDQTSFVRPYYSMADMDSLKWKNKKSLIITLLDNQKLYIRLISFFGYRKLIGLSL</sequence>
<organism evidence="1 2">
    <name type="scientific">Neisseria zoodegmatis</name>
    <dbReference type="NCBI Taxonomy" id="326523"/>
    <lineage>
        <taxon>Bacteria</taxon>
        <taxon>Pseudomonadati</taxon>
        <taxon>Pseudomonadota</taxon>
        <taxon>Betaproteobacteria</taxon>
        <taxon>Neisseriales</taxon>
        <taxon>Neisseriaceae</taxon>
        <taxon>Neisseria</taxon>
    </lineage>
</organism>
<evidence type="ECO:0000313" key="2">
    <source>
        <dbReference type="Proteomes" id="UP000215033"/>
    </source>
</evidence>